<organism evidence="3 4">
    <name type="scientific">Candidatus Woesebacteria bacterium RIFCSPHIGHO2_12_FULL_41_24</name>
    <dbReference type="NCBI Taxonomy" id="1802510"/>
    <lineage>
        <taxon>Bacteria</taxon>
        <taxon>Candidatus Woeseibacteriota</taxon>
    </lineage>
</organism>
<dbReference type="Proteomes" id="UP000178603">
    <property type="component" value="Unassembled WGS sequence"/>
</dbReference>
<keyword evidence="2" id="KW-0812">Transmembrane</keyword>
<evidence type="ECO:0000313" key="3">
    <source>
        <dbReference type="EMBL" id="OGM55305.1"/>
    </source>
</evidence>
<dbReference type="GO" id="GO:1990281">
    <property type="term" value="C:efflux pump complex"/>
    <property type="evidence" value="ECO:0007669"/>
    <property type="project" value="TreeGrafter"/>
</dbReference>
<name>A0A1F8AVP0_9BACT</name>
<dbReference type="Gene3D" id="2.40.50.100">
    <property type="match status" value="1"/>
</dbReference>
<comment type="similarity">
    <text evidence="1">Belongs to the membrane fusion protein (MFP) (TC 8.A.1) family.</text>
</comment>
<sequence>MLKRTKGWLKLKKFWAIVIVGILITLFISRQGNNGWAKGVIQKGDIKEELTLSGVVEADEHIKLVFSTSGKIASVDVIEGQKVAKNQQLAKLDTTLLHADYERAVSDLRDAQSTVDRALDSVKNHDKDESFTQKETRTQAEVARDKAYRNLVKAQQNLAEAVLRSPFDGIVSQIVDIKPGINIIYTQSFIEVINPETIYFSVAADQTDVSKITLGQPADIVFDIDQDKSYSAEIIFVALTPKLDETSTVYKVKLKVAEVENLVSNIKVGMTGDANFTISEKANALFVEEKFVQQDKSGEYLLTGANKEKVNIETGIEGDGVVEVIGNVHEGQEIYDQP</sequence>
<evidence type="ECO:0000256" key="1">
    <source>
        <dbReference type="ARBA" id="ARBA00009477"/>
    </source>
</evidence>
<dbReference type="PANTHER" id="PTHR30469:SF33">
    <property type="entry name" value="SLR1207 PROTEIN"/>
    <property type="match status" value="1"/>
</dbReference>
<dbReference type="PANTHER" id="PTHR30469">
    <property type="entry name" value="MULTIDRUG RESISTANCE PROTEIN MDTA"/>
    <property type="match status" value="1"/>
</dbReference>
<keyword evidence="2" id="KW-1133">Transmembrane helix</keyword>
<proteinExistence type="inferred from homology"/>
<dbReference type="EMBL" id="MGGW01000004">
    <property type="protein sequence ID" value="OGM55305.1"/>
    <property type="molecule type" value="Genomic_DNA"/>
</dbReference>
<dbReference type="InterPro" id="IPR006143">
    <property type="entry name" value="RND_pump_MFP"/>
</dbReference>
<dbReference type="SUPFAM" id="SSF111369">
    <property type="entry name" value="HlyD-like secretion proteins"/>
    <property type="match status" value="1"/>
</dbReference>
<comment type="caution">
    <text evidence="3">The sequence shown here is derived from an EMBL/GenBank/DDBJ whole genome shotgun (WGS) entry which is preliminary data.</text>
</comment>
<keyword evidence="2" id="KW-0472">Membrane</keyword>
<gene>
    <name evidence="3" type="ORF">A3E44_03410</name>
</gene>
<dbReference type="NCBIfam" id="TIGR01730">
    <property type="entry name" value="RND_mfp"/>
    <property type="match status" value="1"/>
</dbReference>
<feature type="transmembrane region" description="Helical" evidence="2">
    <location>
        <begin position="12"/>
        <end position="29"/>
    </location>
</feature>
<dbReference type="AlphaFoldDB" id="A0A1F8AVP0"/>
<dbReference type="GO" id="GO:0015562">
    <property type="term" value="F:efflux transmembrane transporter activity"/>
    <property type="evidence" value="ECO:0007669"/>
    <property type="project" value="TreeGrafter"/>
</dbReference>
<accession>A0A1F8AVP0</accession>
<evidence type="ECO:0000313" key="4">
    <source>
        <dbReference type="Proteomes" id="UP000178603"/>
    </source>
</evidence>
<reference evidence="3 4" key="1">
    <citation type="journal article" date="2016" name="Nat. Commun.">
        <title>Thousands of microbial genomes shed light on interconnected biogeochemical processes in an aquifer system.</title>
        <authorList>
            <person name="Anantharaman K."/>
            <person name="Brown C.T."/>
            <person name="Hug L.A."/>
            <person name="Sharon I."/>
            <person name="Castelle C.J."/>
            <person name="Probst A.J."/>
            <person name="Thomas B.C."/>
            <person name="Singh A."/>
            <person name="Wilkins M.J."/>
            <person name="Karaoz U."/>
            <person name="Brodie E.L."/>
            <person name="Williams K.H."/>
            <person name="Hubbard S.S."/>
            <person name="Banfield J.F."/>
        </authorList>
    </citation>
    <scope>NUCLEOTIDE SEQUENCE [LARGE SCALE GENOMIC DNA]</scope>
</reference>
<protein>
    <submittedName>
        <fullName evidence="3">Uncharacterized protein</fullName>
    </submittedName>
</protein>
<dbReference type="Gene3D" id="2.40.30.170">
    <property type="match status" value="1"/>
</dbReference>
<evidence type="ECO:0000256" key="2">
    <source>
        <dbReference type="SAM" id="Phobius"/>
    </source>
</evidence>